<accession>K4D812</accession>
<dbReference type="HOGENOM" id="CLU_000837_20_1_1"/>
<evidence type="ECO:0008006" key="3">
    <source>
        <dbReference type="Google" id="ProtNLM"/>
    </source>
</evidence>
<proteinExistence type="predicted"/>
<keyword evidence="2" id="KW-1185">Reference proteome</keyword>
<dbReference type="PhylomeDB" id="K4D812"/>
<dbReference type="Gramene" id="Solyc11g040410.1.1">
    <property type="protein sequence ID" value="Solyc11g040410.1.1"/>
    <property type="gene ID" value="Solyc11g040410.1"/>
</dbReference>
<dbReference type="Proteomes" id="UP000004994">
    <property type="component" value="Chromosome 11"/>
</dbReference>
<organism evidence="1">
    <name type="scientific">Solanum lycopersicum</name>
    <name type="common">Tomato</name>
    <name type="synonym">Lycopersicon esculentum</name>
    <dbReference type="NCBI Taxonomy" id="4081"/>
    <lineage>
        <taxon>Eukaryota</taxon>
        <taxon>Viridiplantae</taxon>
        <taxon>Streptophyta</taxon>
        <taxon>Embryophyta</taxon>
        <taxon>Tracheophyta</taxon>
        <taxon>Spermatophyta</taxon>
        <taxon>Magnoliopsida</taxon>
        <taxon>eudicotyledons</taxon>
        <taxon>Gunneridae</taxon>
        <taxon>Pentapetalae</taxon>
        <taxon>asterids</taxon>
        <taxon>lamiids</taxon>
        <taxon>Solanales</taxon>
        <taxon>Solanaceae</taxon>
        <taxon>Solanoideae</taxon>
        <taxon>Solaneae</taxon>
        <taxon>Solanum</taxon>
        <taxon>Solanum subgen. Lycopersicon</taxon>
    </lineage>
</organism>
<sequence length="128" mass="14410">MEVGLAVGGAFLSSMSQRFDKLQSVVHNAENLIEQVNYEALRLKLEGQHQNTLSDDFFCNINDKLEESIETLEVLEKQIGHLGLKDHFGSTKQETRTPSTSFVDDSNIFGSQNEIKDFIVQLFSEDAN</sequence>
<protein>
    <recommendedName>
        <fullName evidence="3">Rx N-terminal domain-containing protein</fullName>
    </recommendedName>
</protein>
<dbReference type="PaxDb" id="4081-Solyc11g040410.1.1"/>
<reference evidence="1" key="1">
    <citation type="journal article" date="2012" name="Nature">
        <title>The tomato genome sequence provides insights into fleshy fruit evolution.</title>
        <authorList>
            <consortium name="Tomato Genome Consortium"/>
        </authorList>
    </citation>
    <scope>NUCLEOTIDE SEQUENCE [LARGE SCALE GENOMIC DNA]</scope>
    <source>
        <strain evidence="1">cv. Heinz 1706</strain>
    </source>
</reference>
<evidence type="ECO:0000313" key="1">
    <source>
        <dbReference type="EnsemblPlants" id="Solyc11g040410.1.1"/>
    </source>
</evidence>
<name>K4D812_SOLLC</name>
<evidence type="ECO:0000313" key="2">
    <source>
        <dbReference type="Proteomes" id="UP000004994"/>
    </source>
</evidence>
<dbReference type="InParanoid" id="K4D812"/>
<dbReference type="EnsemblPlants" id="Solyc11g040410.1.1">
    <property type="protein sequence ID" value="Solyc11g040410.1.1"/>
    <property type="gene ID" value="Solyc11g040410.1"/>
</dbReference>
<dbReference type="AlphaFoldDB" id="K4D812"/>
<dbReference type="eggNOG" id="KOG4658">
    <property type="taxonomic scope" value="Eukaryota"/>
</dbReference>
<reference evidence="1" key="2">
    <citation type="submission" date="2015-06" db="UniProtKB">
        <authorList>
            <consortium name="EnsemblPlants"/>
        </authorList>
    </citation>
    <scope>IDENTIFICATION</scope>
    <source>
        <strain evidence="1">cv. Heinz 1706</strain>
    </source>
</reference>